<organism evidence="2">
    <name type="scientific">Cacopsylla melanoneura</name>
    <dbReference type="NCBI Taxonomy" id="428564"/>
    <lineage>
        <taxon>Eukaryota</taxon>
        <taxon>Metazoa</taxon>
        <taxon>Ecdysozoa</taxon>
        <taxon>Arthropoda</taxon>
        <taxon>Hexapoda</taxon>
        <taxon>Insecta</taxon>
        <taxon>Pterygota</taxon>
        <taxon>Neoptera</taxon>
        <taxon>Paraneoptera</taxon>
        <taxon>Hemiptera</taxon>
        <taxon>Sternorrhyncha</taxon>
        <taxon>Psylloidea</taxon>
        <taxon>Psyllidae</taxon>
        <taxon>Psyllinae</taxon>
        <taxon>Cacopsylla</taxon>
    </lineage>
</organism>
<keyword evidence="1" id="KW-0472">Membrane</keyword>
<keyword evidence="1" id="KW-1133">Transmembrane helix</keyword>
<evidence type="ECO:0000313" key="2">
    <source>
        <dbReference type="EMBL" id="CAG6651133.1"/>
    </source>
</evidence>
<feature type="transmembrane region" description="Helical" evidence="1">
    <location>
        <begin position="56"/>
        <end position="85"/>
    </location>
</feature>
<keyword evidence="1" id="KW-0812">Transmembrane</keyword>
<dbReference type="EMBL" id="HBUF01165878">
    <property type="protein sequence ID" value="CAG6651133.1"/>
    <property type="molecule type" value="Transcribed_RNA"/>
</dbReference>
<proteinExistence type="predicted"/>
<dbReference type="AlphaFoldDB" id="A0A8D8W8M8"/>
<evidence type="ECO:0000256" key="1">
    <source>
        <dbReference type="SAM" id="Phobius"/>
    </source>
</evidence>
<sequence>MIVSKISLFKACKSCVVGSIFSSLLVLQCSRLQSYSVSLNSNILLCLSSTQSVESVLLSLTHNTCIVAVFQLLHCSFAVLTLFILHCMHGMEHDIFHDVGTHAPPYFFFL</sequence>
<protein>
    <submittedName>
        <fullName evidence="2">Uncharacterized protein</fullName>
    </submittedName>
</protein>
<name>A0A8D8W8M8_9HEMI</name>
<accession>A0A8D8W8M8</accession>
<reference evidence="2" key="1">
    <citation type="submission" date="2021-05" db="EMBL/GenBank/DDBJ databases">
        <authorList>
            <person name="Alioto T."/>
            <person name="Alioto T."/>
            <person name="Gomez Garrido J."/>
        </authorList>
    </citation>
    <scope>NUCLEOTIDE SEQUENCE</scope>
</reference>